<evidence type="ECO:0000256" key="3">
    <source>
        <dbReference type="ARBA" id="ARBA00022723"/>
    </source>
</evidence>
<keyword evidence="3 6" id="KW-0479">Metal-binding</keyword>
<accession>A0ABS1JA94</accession>
<protein>
    <submittedName>
        <fullName evidence="8">Cytochrome c</fullName>
    </submittedName>
</protein>
<dbReference type="RefSeq" id="WP_201634950.1">
    <property type="nucleotide sequence ID" value="NZ_JAEQNB010000003.1"/>
</dbReference>
<dbReference type="EMBL" id="JAEQNB010000003">
    <property type="protein sequence ID" value="MBL0387192.1"/>
    <property type="molecule type" value="Genomic_DNA"/>
</dbReference>
<evidence type="ECO:0000259" key="7">
    <source>
        <dbReference type="PROSITE" id="PS51007"/>
    </source>
</evidence>
<evidence type="ECO:0000313" key="8">
    <source>
        <dbReference type="EMBL" id="MBL0387192.1"/>
    </source>
</evidence>
<dbReference type="SUPFAM" id="SSF46626">
    <property type="entry name" value="Cytochrome c"/>
    <property type="match status" value="1"/>
</dbReference>
<dbReference type="PROSITE" id="PS51007">
    <property type="entry name" value="CYTC"/>
    <property type="match status" value="1"/>
</dbReference>
<evidence type="ECO:0000313" key="9">
    <source>
        <dbReference type="Proteomes" id="UP000602284"/>
    </source>
</evidence>
<keyword evidence="4" id="KW-0249">Electron transport</keyword>
<dbReference type="InterPro" id="IPR051811">
    <property type="entry name" value="Cytochrome_c550/c551-like"/>
</dbReference>
<keyword evidence="2 6" id="KW-0349">Heme</keyword>
<reference evidence="8 9" key="1">
    <citation type="submission" date="2021-01" db="EMBL/GenBank/DDBJ databases">
        <title>Tumebacillus sp. strain ITR2 16S ribosomal RNA gene Genome sequencing and assembly.</title>
        <authorList>
            <person name="Kang M."/>
        </authorList>
    </citation>
    <scope>NUCLEOTIDE SEQUENCE [LARGE SCALE GENOMIC DNA]</scope>
    <source>
        <strain evidence="8 9">ITR2</strain>
    </source>
</reference>
<dbReference type="InterPro" id="IPR009056">
    <property type="entry name" value="Cyt_c-like_dom"/>
</dbReference>
<organism evidence="8 9">
    <name type="scientific">Tumebacillus amylolyticus</name>
    <dbReference type="NCBI Taxonomy" id="2801339"/>
    <lineage>
        <taxon>Bacteria</taxon>
        <taxon>Bacillati</taxon>
        <taxon>Bacillota</taxon>
        <taxon>Bacilli</taxon>
        <taxon>Bacillales</taxon>
        <taxon>Alicyclobacillaceae</taxon>
        <taxon>Tumebacillus</taxon>
    </lineage>
</organism>
<sequence>MADPRDPKTPAPTDLSQKFMSEEEVENHRDDGHYTVVSDIKVAHGKVPKFLKFVYVGLAAWGLYYALAASPINDRTEASPSAAPTAEAGAEVFSTTCAGCHNPTAERKIGPGLLGVQQRLGDKELENVLHNGRPDKGMPAPPSLNLNDNQIQSLKLYLTSLKK</sequence>
<proteinExistence type="predicted"/>
<evidence type="ECO:0000256" key="1">
    <source>
        <dbReference type="ARBA" id="ARBA00022448"/>
    </source>
</evidence>
<comment type="caution">
    <text evidence="8">The sequence shown here is derived from an EMBL/GenBank/DDBJ whole genome shotgun (WGS) entry which is preliminary data.</text>
</comment>
<dbReference type="InterPro" id="IPR036909">
    <property type="entry name" value="Cyt_c-like_dom_sf"/>
</dbReference>
<feature type="domain" description="Cytochrome c" evidence="7">
    <location>
        <begin position="84"/>
        <end position="162"/>
    </location>
</feature>
<keyword evidence="1" id="KW-0813">Transport</keyword>
<dbReference type="Gene3D" id="1.10.760.10">
    <property type="entry name" value="Cytochrome c-like domain"/>
    <property type="match status" value="1"/>
</dbReference>
<gene>
    <name evidence="8" type="ORF">JJB07_11080</name>
</gene>
<evidence type="ECO:0000256" key="5">
    <source>
        <dbReference type="ARBA" id="ARBA00023004"/>
    </source>
</evidence>
<dbReference type="PANTHER" id="PTHR37823">
    <property type="entry name" value="CYTOCHROME C-553-LIKE"/>
    <property type="match status" value="1"/>
</dbReference>
<name>A0ABS1JA94_9BACL</name>
<evidence type="ECO:0000256" key="4">
    <source>
        <dbReference type="ARBA" id="ARBA00022982"/>
    </source>
</evidence>
<dbReference type="Pfam" id="PF13442">
    <property type="entry name" value="Cytochrome_CBB3"/>
    <property type="match status" value="1"/>
</dbReference>
<evidence type="ECO:0000256" key="2">
    <source>
        <dbReference type="ARBA" id="ARBA00022617"/>
    </source>
</evidence>
<dbReference type="Proteomes" id="UP000602284">
    <property type="component" value="Unassembled WGS sequence"/>
</dbReference>
<keyword evidence="5 6" id="KW-0408">Iron</keyword>
<keyword evidence="9" id="KW-1185">Reference proteome</keyword>
<evidence type="ECO:0000256" key="6">
    <source>
        <dbReference type="PROSITE-ProRule" id="PRU00433"/>
    </source>
</evidence>